<gene>
    <name evidence="9" type="ORF">AAP_05445</name>
</gene>
<evidence type="ECO:0000313" key="9">
    <source>
        <dbReference type="EMBL" id="KZZ87741.1"/>
    </source>
</evidence>
<comment type="similarity">
    <text evidence="3">Belongs to the NOP16 family.</text>
</comment>
<evidence type="ECO:0000256" key="3">
    <source>
        <dbReference type="ARBA" id="ARBA00008479"/>
    </source>
</evidence>
<reference evidence="9 10" key="1">
    <citation type="journal article" date="2016" name="Genome Biol. Evol.">
        <title>Divergent and convergent evolution of fungal pathogenicity.</title>
        <authorList>
            <person name="Shang Y."/>
            <person name="Xiao G."/>
            <person name="Zheng P."/>
            <person name="Cen K."/>
            <person name="Zhan S."/>
            <person name="Wang C."/>
        </authorList>
    </citation>
    <scope>NUCLEOTIDE SEQUENCE [LARGE SCALE GENOMIC DNA]</scope>
    <source>
        <strain evidence="9 10">ARSEF 7405</strain>
    </source>
</reference>
<feature type="region of interest" description="Disordered" evidence="8">
    <location>
        <begin position="217"/>
        <end position="244"/>
    </location>
</feature>
<evidence type="ECO:0000313" key="10">
    <source>
        <dbReference type="Proteomes" id="UP000242877"/>
    </source>
</evidence>
<dbReference type="GO" id="GO:0042273">
    <property type="term" value="P:ribosomal large subunit biogenesis"/>
    <property type="evidence" value="ECO:0007669"/>
    <property type="project" value="EnsemblFungi"/>
</dbReference>
<evidence type="ECO:0000256" key="1">
    <source>
        <dbReference type="ARBA" id="ARBA00002889"/>
    </source>
</evidence>
<dbReference type="OrthoDB" id="285729at2759"/>
<dbReference type="InterPro" id="IPR019002">
    <property type="entry name" value="Ribosome_biogenesis_Nop16"/>
</dbReference>
<evidence type="ECO:0000256" key="4">
    <source>
        <dbReference type="ARBA" id="ARBA00011187"/>
    </source>
</evidence>
<keyword evidence="7" id="KW-0687">Ribonucleoprotein</keyword>
<dbReference type="PANTHER" id="PTHR13243">
    <property type="entry name" value="HSPC111 PROTEIN-RELATED"/>
    <property type="match status" value="1"/>
</dbReference>
<evidence type="ECO:0000256" key="8">
    <source>
        <dbReference type="SAM" id="MobiDB-lite"/>
    </source>
</evidence>
<feature type="region of interest" description="Disordered" evidence="8">
    <location>
        <begin position="1"/>
        <end position="28"/>
    </location>
</feature>
<organism evidence="9 10">
    <name type="scientific">Ascosphaera apis ARSEF 7405</name>
    <dbReference type="NCBI Taxonomy" id="392613"/>
    <lineage>
        <taxon>Eukaryota</taxon>
        <taxon>Fungi</taxon>
        <taxon>Dikarya</taxon>
        <taxon>Ascomycota</taxon>
        <taxon>Pezizomycotina</taxon>
        <taxon>Eurotiomycetes</taxon>
        <taxon>Eurotiomycetidae</taxon>
        <taxon>Onygenales</taxon>
        <taxon>Ascosphaeraceae</taxon>
        <taxon>Ascosphaera</taxon>
    </lineage>
</organism>
<comment type="function">
    <text evidence="1">Involved in the biogenesis of the 60S ribosomal subunit.</text>
</comment>
<dbReference type="Pfam" id="PF09420">
    <property type="entry name" value="Nop16"/>
    <property type="match status" value="1"/>
</dbReference>
<comment type="caution">
    <text evidence="9">The sequence shown here is derived from an EMBL/GenBank/DDBJ whole genome shotgun (WGS) entry which is preliminary data.</text>
</comment>
<evidence type="ECO:0000256" key="2">
    <source>
        <dbReference type="ARBA" id="ARBA00004604"/>
    </source>
</evidence>
<evidence type="ECO:0000256" key="7">
    <source>
        <dbReference type="ARBA" id="ARBA00023274"/>
    </source>
</evidence>
<accession>A0A167VMF3</accession>
<dbReference type="Proteomes" id="UP000242877">
    <property type="component" value="Unassembled WGS sequence"/>
</dbReference>
<dbReference type="AlphaFoldDB" id="A0A167VMF3"/>
<dbReference type="GO" id="GO:0030687">
    <property type="term" value="C:preribosome, large subunit precursor"/>
    <property type="evidence" value="ECO:0007669"/>
    <property type="project" value="EnsemblFungi"/>
</dbReference>
<evidence type="ECO:0000256" key="5">
    <source>
        <dbReference type="ARBA" id="ARBA00015522"/>
    </source>
</evidence>
<proteinExistence type="inferred from homology"/>
<keyword evidence="6" id="KW-0539">Nucleus</keyword>
<dbReference type="EMBL" id="AZGZ01000031">
    <property type="protein sequence ID" value="KZZ87741.1"/>
    <property type="molecule type" value="Genomic_DNA"/>
</dbReference>
<dbReference type="GO" id="GO:0005730">
    <property type="term" value="C:nucleolus"/>
    <property type="evidence" value="ECO:0007669"/>
    <property type="project" value="UniProtKB-SubCell"/>
</dbReference>
<feature type="compositionally biased region" description="Basic residues" evidence="8">
    <location>
        <begin position="8"/>
        <end position="28"/>
    </location>
</feature>
<dbReference type="PANTHER" id="PTHR13243:SF1">
    <property type="entry name" value="NUCLEOLAR PROTEIN 16"/>
    <property type="match status" value="1"/>
</dbReference>
<keyword evidence="10" id="KW-1185">Reference proteome</keyword>
<comment type="subunit">
    <text evidence="4">Component of the pre-66S ribosomal particle.</text>
</comment>
<protein>
    <recommendedName>
        <fullName evidence="5">Nucleolar protein 16</fullName>
    </recommendedName>
</protein>
<sequence>MGREIQKKKNRSGITRVKQKTKRTKAGRKRVDVLGNEIIAANWDKNLTLAQNYRKLGLSASLNAPTGGTEHRTKEAGGDLPLDPLHDLSGPSIPAATTEVRVERDPETGAIIRVVRPEDEEIEVAGIKRKAMNPLNDPLVDVFNSASTSTGVAPATDEEKAAAKSEVVMQLEAQAAMEEEALKHRKPRHMSQREAEWIESLVAKHGDNVMAMVRDKKLNPMQQTEGDIRRRLRKWQQAQEKSQE</sequence>
<dbReference type="VEuPathDB" id="FungiDB:AAP_05445"/>
<comment type="subcellular location">
    <subcellularLocation>
        <location evidence="2">Nucleus</location>
        <location evidence="2">Nucleolus</location>
    </subcellularLocation>
</comment>
<evidence type="ECO:0000256" key="6">
    <source>
        <dbReference type="ARBA" id="ARBA00023242"/>
    </source>
</evidence>
<name>A0A167VMF3_9EURO</name>